<evidence type="ECO:0000256" key="1">
    <source>
        <dbReference type="SAM" id="SignalP"/>
    </source>
</evidence>
<keyword evidence="2" id="KW-0645">Protease</keyword>
<dbReference type="AlphaFoldDB" id="A0A0U4W4J3"/>
<keyword evidence="2" id="KW-0378">Hydrolase</keyword>
<dbReference type="NCBIfam" id="TIGR02281">
    <property type="entry name" value="clan_AA_DTGA"/>
    <property type="match status" value="1"/>
</dbReference>
<dbReference type="GO" id="GO:0004190">
    <property type="term" value="F:aspartic-type endopeptidase activity"/>
    <property type="evidence" value="ECO:0007669"/>
    <property type="project" value="InterPro"/>
</dbReference>
<dbReference type="CDD" id="cd05483">
    <property type="entry name" value="retropepsin_like_bacteria"/>
    <property type="match status" value="1"/>
</dbReference>
<dbReference type="InterPro" id="IPR011969">
    <property type="entry name" value="Clan_AA_Asp_peptidase_C"/>
</dbReference>
<name>A0A0U4W4J3_9PSED</name>
<protein>
    <submittedName>
        <fullName evidence="2">Aspartyl protease</fullName>
    </submittedName>
</protein>
<evidence type="ECO:0000313" key="2">
    <source>
        <dbReference type="EMBL" id="ALZ86344.1"/>
    </source>
</evidence>
<dbReference type="Pfam" id="PF13975">
    <property type="entry name" value="gag-asp_proteas"/>
    <property type="match status" value="1"/>
</dbReference>
<reference evidence="2 3" key="1">
    <citation type="submission" date="2016-01" db="EMBL/GenBank/DDBJ databases">
        <title>Annotation of Pseudomonas oryzihabitans USDA-ARS-USMARC-56511.</title>
        <authorList>
            <person name="Harhay G.P."/>
            <person name="Harhay D.M."/>
            <person name="Smith T.P.L."/>
            <person name="Bono J.L."/>
            <person name="Heaton M.P."/>
            <person name="Clawson M.L."/>
            <person name="Chitko-Mckown C.G."/>
            <person name="Capik S.F."/>
            <person name="DeDonder K.D."/>
            <person name="Apley M.D."/>
            <person name="Lubbers B.V."/>
            <person name="White B.J."/>
            <person name="Larson R.L."/>
        </authorList>
    </citation>
    <scope>NUCLEOTIDE SEQUENCE [LARGE SCALE GENOMIC DNA]</scope>
    <source>
        <strain evidence="2 3">USDA-ARS-USMARC-56511</strain>
    </source>
</reference>
<dbReference type="Gene3D" id="2.40.70.10">
    <property type="entry name" value="Acid Proteases"/>
    <property type="match status" value="1"/>
</dbReference>
<dbReference type="PROSITE" id="PS00141">
    <property type="entry name" value="ASP_PROTEASE"/>
    <property type="match status" value="1"/>
</dbReference>
<dbReference type="Proteomes" id="UP000064137">
    <property type="component" value="Chromosome"/>
</dbReference>
<dbReference type="InterPro" id="IPR034122">
    <property type="entry name" value="Retropepsin-like_bacterial"/>
</dbReference>
<dbReference type="OrthoDB" id="185963at2"/>
<evidence type="ECO:0000313" key="3">
    <source>
        <dbReference type="Proteomes" id="UP000064137"/>
    </source>
</evidence>
<dbReference type="SUPFAM" id="SSF50630">
    <property type="entry name" value="Acid proteases"/>
    <property type="match status" value="1"/>
</dbReference>
<accession>A0A0U4W4J3</accession>
<dbReference type="InterPro" id="IPR021109">
    <property type="entry name" value="Peptidase_aspartic_dom_sf"/>
</dbReference>
<feature type="chain" id="PRO_5006853210" evidence="1">
    <location>
        <begin position="20"/>
        <end position="210"/>
    </location>
</feature>
<feature type="signal peptide" evidence="1">
    <location>
        <begin position="1"/>
        <end position="19"/>
    </location>
</feature>
<dbReference type="RefSeq" id="WP_059316435.1">
    <property type="nucleotide sequence ID" value="NZ_CP013987.1"/>
</dbReference>
<keyword evidence="1" id="KW-0732">Signal</keyword>
<dbReference type="KEGG" id="por:APT59_19830"/>
<dbReference type="GO" id="GO:0006508">
    <property type="term" value="P:proteolysis"/>
    <property type="evidence" value="ECO:0007669"/>
    <property type="project" value="UniProtKB-KW"/>
</dbReference>
<proteinExistence type="predicted"/>
<organism evidence="2 3">
    <name type="scientific">Pseudomonas oryzihabitans</name>
    <dbReference type="NCBI Taxonomy" id="47885"/>
    <lineage>
        <taxon>Bacteria</taxon>
        <taxon>Pseudomonadati</taxon>
        <taxon>Pseudomonadota</taxon>
        <taxon>Gammaproteobacteria</taxon>
        <taxon>Pseudomonadales</taxon>
        <taxon>Pseudomonadaceae</taxon>
        <taxon>Pseudomonas</taxon>
    </lineage>
</organism>
<sequence>MKRLGACGLIWAVGTLAWAQPQVRVVGLFNGAAVINVNGQRKLLKVGQRLDEVEVVSADSQQAVLRIEGRTQAFGLDREYSDGYSAPQRREFSVPRSNNGHYQVTANVNGRPVSLLVDTGATSVALSGAQADQLGIRYRDGTPGWVETASGHARAWRTTLTQVRLGDVEVVGVEAMVLEGNYPSQGLLGMSFLNRVGWREAQGIFYVQAR</sequence>
<dbReference type="InterPro" id="IPR001969">
    <property type="entry name" value="Aspartic_peptidase_AS"/>
</dbReference>
<dbReference type="EMBL" id="CP013987">
    <property type="protein sequence ID" value="ALZ86344.1"/>
    <property type="molecule type" value="Genomic_DNA"/>
</dbReference>
<gene>
    <name evidence="2" type="ORF">APT59_19830</name>
</gene>